<evidence type="ECO:0000256" key="1">
    <source>
        <dbReference type="SAM" id="Phobius"/>
    </source>
</evidence>
<organism evidence="2 3">
    <name type="scientific">Solanum verrucosum</name>
    <dbReference type="NCBI Taxonomy" id="315347"/>
    <lineage>
        <taxon>Eukaryota</taxon>
        <taxon>Viridiplantae</taxon>
        <taxon>Streptophyta</taxon>
        <taxon>Embryophyta</taxon>
        <taxon>Tracheophyta</taxon>
        <taxon>Spermatophyta</taxon>
        <taxon>Magnoliopsida</taxon>
        <taxon>eudicotyledons</taxon>
        <taxon>Gunneridae</taxon>
        <taxon>Pentapetalae</taxon>
        <taxon>asterids</taxon>
        <taxon>lamiids</taxon>
        <taxon>Solanales</taxon>
        <taxon>Solanaceae</taxon>
        <taxon>Solanoideae</taxon>
        <taxon>Solaneae</taxon>
        <taxon>Solanum</taxon>
    </lineage>
</organism>
<dbReference type="AlphaFoldDB" id="A0AAF0V5A6"/>
<proteinExistence type="predicted"/>
<keyword evidence="1" id="KW-1133">Transmembrane helix</keyword>
<evidence type="ECO:0000313" key="2">
    <source>
        <dbReference type="EMBL" id="WMV57066.1"/>
    </source>
</evidence>
<protein>
    <submittedName>
        <fullName evidence="2">Uncharacterized protein</fullName>
    </submittedName>
</protein>
<keyword evidence="1" id="KW-0472">Membrane</keyword>
<reference evidence="2" key="1">
    <citation type="submission" date="2023-08" db="EMBL/GenBank/DDBJ databases">
        <title>A de novo genome assembly of Solanum verrucosum Schlechtendal, a Mexican diploid species geographically isolated from the other diploid A-genome species in potato relatives.</title>
        <authorList>
            <person name="Hosaka K."/>
        </authorList>
    </citation>
    <scope>NUCLEOTIDE SEQUENCE</scope>
    <source>
        <tissue evidence="2">Young leaves</tissue>
    </source>
</reference>
<evidence type="ECO:0000313" key="3">
    <source>
        <dbReference type="Proteomes" id="UP001234989"/>
    </source>
</evidence>
<keyword evidence="3" id="KW-1185">Reference proteome</keyword>
<keyword evidence="1" id="KW-0812">Transmembrane</keyword>
<gene>
    <name evidence="2" type="ORF">MTR67_050451</name>
</gene>
<sequence length="81" mass="8832">MRPIFIPARQVPERYSSLVKISALERMSIVSNSSGPFNSPSSLDLFVVALGSVIGVLMNGTILSQIIVYQKPTPQKGKKKD</sequence>
<accession>A0AAF0V5A6</accession>
<name>A0AAF0V5A6_SOLVR</name>
<feature type="transmembrane region" description="Helical" evidence="1">
    <location>
        <begin position="45"/>
        <end position="69"/>
    </location>
</feature>
<dbReference type="Proteomes" id="UP001234989">
    <property type="component" value="Chromosome 12"/>
</dbReference>
<dbReference type="EMBL" id="CP133623">
    <property type="protein sequence ID" value="WMV57066.1"/>
    <property type="molecule type" value="Genomic_DNA"/>
</dbReference>